<evidence type="ECO:0000313" key="2">
    <source>
        <dbReference type="EMBL" id="RLJ35731.1"/>
    </source>
</evidence>
<name>A0A497UX87_9FLAO</name>
<protein>
    <submittedName>
        <fullName evidence="2">Type IX secretion system PorP/SprF family membrane protein</fullName>
    </submittedName>
</protein>
<keyword evidence="3" id="KW-1185">Reference proteome</keyword>
<reference evidence="1 3" key="1">
    <citation type="submission" date="2017-12" db="EMBL/GenBank/DDBJ databases">
        <title>Genomic Encyclopedia of Type Strains, Phase III (KMG-III): the genomes of soil and plant-associated and newly described type strains.</title>
        <authorList>
            <person name="Whitman W."/>
        </authorList>
    </citation>
    <scope>NUCLEOTIDE SEQUENCE [LARGE SCALE GENOMIC DNA]</scope>
    <source>
        <strain evidence="1 3">IP-10</strain>
    </source>
</reference>
<dbReference type="AlphaFoldDB" id="A0A497UX87"/>
<reference evidence="2 4" key="2">
    <citation type="submission" date="2018-10" db="EMBL/GenBank/DDBJ databases">
        <title>Genomic Encyclopedia of Archaeal and Bacterial Type Strains, Phase II (KMG-II): from individual species to whole genera.</title>
        <authorList>
            <person name="Goeker M."/>
        </authorList>
    </citation>
    <scope>NUCLEOTIDE SEQUENCE [LARGE SCALE GENOMIC DNA]</scope>
    <source>
        <strain evidence="2 4">DSM 21886</strain>
    </source>
</reference>
<organism evidence="2 4">
    <name type="scientific">Flavobacterium lindanitolerans</name>
    <dbReference type="NCBI Taxonomy" id="428988"/>
    <lineage>
        <taxon>Bacteria</taxon>
        <taxon>Pseudomonadati</taxon>
        <taxon>Bacteroidota</taxon>
        <taxon>Flavobacteriia</taxon>
        <taxon>Flavobacteriales</taxon>
        <taxon>Flavobacteriaceae</taxon>
        <taxon>Flavobacterium</taxon>
    </lineage>
</organism>
<dbReference type="EMBL" id="PJND01000007">
    <property type="protein sequence ID" value="PKW28765.1"/>
    <property type="molecule type" value="Genomic_DNA"/>
</dbReference>
<sequence>MKKIYHFLLIFLTIHTVHSQELSIPTFTQYLADNPFVISPSYAGIGDNVKIRMNGLTQWVGIKDAPDMQSLAADMRISDNSGIGLFLYNDKNGNTRQYGGKFSFAHHLILDKYYDQFLSFGISYNLNQFRLEIENFNVPDMGVKDDRALINHNFDVSVLYRIQDFYFSFNASNILNKNLDKFNINEPGKLRNYQFYTGYIFRENRNSAFEVEPSAYVQYFESDGRSSTDLNVKLRWKDNNDDYYWAGLSYRFLNDQMMEPINIGPMAGLKKSNFYFAYSYQLTTNELMAYNSGTHMITLGLDIFQGVSNCPCTF</sequence>
<dbReference type="EMBL" id="RCCB01000010">
    <property type="protein sequence ID" value="RLJ35731.1"/>
    <property type="molecule type" value="Genomic_DNA"/>
</dbReference>
<dbReference type="NCBIfam" id="TIGR03519">
    <property type="entry name" value="T9SS_PorP_fam"/>
    <property type="match status" value="1"/>
</dbReference>
<dbReference type="Proteomes" id="UP000275027">
    <property type="component" value="Unassembled WGS sequence"/>
</dbReference>
<evidence type="ECO:0000313" key="3">
    <source>
        <dbReference type="Proteomes" id="UP000233767"/>
    </source>
</evidence>
<dbReference type="RefSeq" id="WP_056067368.1">
    <property type="nucleotide sequence ID" value="NZ_JAEUTX010000016.1"/>
</dbReference>
<evidence type="ECO:0000313" key="4">
    <source>
        <dbReference type="Proteomes" id="UP000275027"/>
    </source>
</evidence>
<dbReference type="Proteomes" id="UP000233767">
    <property type="component" value="Unassembled WGS sequence"/>
</dbReference>
<accession>A0A497UX87</accession>
<dbReference type="InterPro" id="IPR019861">
    <property type="entry name" value="PorP/SprF_Bacteroidetes"/>
</dbReference>
<evidence type="ECO:0000313" key="1">
    <source>
        <dbReference type="EMBL" id="PKW28765.1"/>
    </source>
</evidence>
<comment type="caution">
    <text evidence="2">The sequence shown here is derived from an EMBL/GenBank/DDBJ whole genome shotgun (WGS) entry which is preliminary data.</text>
</comment>
<gene>
    <name evidence="1" type="ORF">B0G92_0392</name>
    <name evidence="2" type="ORF">CLV50_1113</name>
</gene>
<proteinExistence type="predicted"/>
<dbReference type="Pfam" id="PF11751">
    <property type="entry name" value="PorP_SprF"/>
    <property type="match status" value="1"/>
</dbReference>